<dbReference type="Gene3D" id="1.10.150.240">
    <property type="entry name" value="Putative phosphatase, domain 2"/>
    <property type="match status" value="1"/>
</dbReference>
<reference evidence="7" key="1">
    <citation type="submission" date="2020-11" db="EMBL/GenBank/DDBJ databases">
        <authorList>
            <person name="Tran Van P."/>
        </authorList>
    </citation>
    <scope>NUCLEOTIDE SEQUENCE</scope>
</reference>
<evidence type="ECO:0000256" key="5">
    <source>
        <dbReference type="ARBA" id="ARBA00022842"/>
    </source>
</evidence>
<gene>
    <name evidence="7" type="ORF">DSTB1V02_LOCUS4578</name>
</gene>
<dbReference type="Gene3D" id="3.40.50.1000">
    <property type="entry name" value="HAD superfamily/HAD-like"/>
    <property type="match status" value="1"/>
</dbReference>
<dbReference type="GO" id="GO:0008967">
    <property type="term" value="F:phosphoglycolate phosphatase activity"/>
    <property type="evidence" value="ECO:0007669"/>
    <property type="project" value="TreeGrafter"/>
</dbReference>
<dbReference type="GO" id="GO:0046872">
    <property type="term" value="F:metal ion binding"/>
    <property type="evidence" value="ECO:0007669"/>
    <property type="project" value="UniProtKB-KW"/>
</dbReference>
<dbReference type="GO" id="GO:0050194">
    <property type="term" value="F:phosphonoacetaldehyde hydrolase activity"/>
    <property type="evidence" value="ECO:0007669"/>
    <property type="project" value="InterPro"/>
</dbReference>
<evidence type="ECO:0000313" key="8">
    <source>
        <dbReference type="Proteomes" id="UP000677054"/>
    </source>
</evidence>
<dbReference type="SFLD" id="SFLDG01129">
    <property type="entry name" value="C1.5:_HAD__Beta-PGM__Phosphata"/>
    <property type="match status" value="1"/>
</dbReference>
<organism evidence="7">
    <name type="scientific">Darwinula stevensoni</name>
    <dbReference type="NCBI Taxonomy" id="69355"/>
    <lineage>
        <taxon>Eukaryota</taxon>
        <taxon>Metazoa</taxon>
        <taxon>Ecdysozoa</taxon>
        <taxon>Arthropoda</taxon>
        <taxon>Crustacea</taxon>
        <taxon>Oligostraca</taxon>
        <taxon>Ostracoda</taxon>
        <taxon>Podocopa</taxon>
        <taxon>Podocopida</taxon>
        <taxon>Darwinulocopina</taxon>
        <taxon>Darwinuloidea</taxon>
        <taxon>Darwinulidae</taxon>
        <taxon>Darwinula</taxon>
    </lineage>
</organism>
<dbReference type="GO" id="GO:0005829">
    <property type="term" value="C:cytosol"/>
    <property type="evidence" value="ECO:0007669"/>
    <property type="project" value="TreeGrafter"/>
</dbReference>
<dbReference type="EMBL" id="CAJPEV010000686">
    <property type="protein sequence ID" value="CAG0887641.1"/>
    <property type="molecule type" value="Genomic_DNA"/>
</dbReference>
<keyword evidence="4" id="KW-0378">Hydrolase</keyword>
<dbReference type="SFLD" id="SFLDS00003">
    <property type="entry name" value="Haloacid_Dehalogenase"/>
    <property type="match status" value="1"/>
</dbReference>
<comment type="subunit">
    <text evidence="2">Homodimer.</text>
</comment>
<evidence type="ECO:0000256" key="6">
    <source>
        <dbReference type="ARBA" id="ARBA00023270"/>
    </source>
</evidence>
<dbReference type="InterPro" id="IPR006323">
    <property type="entry name" value="Phosphonoacetald_hydro"/>
</dbReference>
<dbReference type="Proteomes" id="UP000677054">
    <property type="component" value="Unassembled WGS sequence"/>
</dbReference>
<dbReference type="HAMAP" id="MF_01375">
    <property type="entry name" value="PhnX"/>
    <property type="match status" value="1"/>
</dbReference>
<dbReference type="PANTHER" id="PTHR43434">
    <property type="entry name" value="PHOSPHOGLYCOLATE PHOSPHATASE"/>
    <property type="match status" value="1"/>
</dbReference>
<dbReference type="SUPFAM" id="SSF56784">
    <property type="entry name" value="HAD-like"/>
    <property type="match status" value="1"/>
</dbReference>
<dbReference type="Pfam" id="PF00702">
    <property type="entry name" value="Hydrolase"/>
    <property type="match status" value="1"/>
</dbReference>
<proteinExistence type="inferred from homology"/>
<evidence type="ECO:0000256" key="4">
    <source>
        <dbReference type="ARBA" id="ARBA00022801"/>
    </source>
</evidence>
<dbReference type="FunFam" id="1.10.150.240:FF:000006">
    <property type="entry name" value="Phosphonoacetaldehyde hydrolase"/>
    <property type="match status" value="1"/>
</dbReference>
<keyword evidence="8" id="KW-1185">Reference proteome</keyword>
<dbReference type="GO" id="GO:0006281">
    <property type="term" value="P:DNA repair"/>
    <property type="evidence" value="ECO:0007669"/>
    <property type="project" value="TreeGrafter"/>
</dbReference>
<evidence type="ECO:0000256" key="3">
    <source>
        <dbReference type="ARBA" id="ARBA00022723"/>
    </source>
</evidence>
<dbReference type="AlphaFoldDB" id="A0A7R8X869"/>
<name>A0A7R8X869_9CRUS</name>
<keyword evidence="5" id="KW-0460">Magnesium</keyword>
<dbReference type="InterPro" id="IPR050155">
    <property type="entry name" value="HAD-like_hydrolase_sf"/>
</dbReference>
<evidence type="ECO:0008006" key="9">
    <source>
        <dbReference type="Google" id="ProtNLM"/>
    </source>
</evidence>
<evidence type="ECO:0000313" key="7">
    <source>
        <dbReference type="EMBL" id="CAD7244691.1"/>
    </source>
</evidence>
<comment type="cofactor">
    <cofactor evidence="1">
        <name>Mg(2+)</name>
        <dbReference type="ChEBI" id="CHEBI:18420"/>
    </cofactor>
</comment>
<keyword evidence="6" id="KW-0704">Schiff base</keyword>
<accession>A0A7R8X869</accession>
<dbReference type="EMBL" id="LR900203">
    <property type="protein sequence ID" value="CAD7244691.1"/>
    <property type="molecule type" value="Genomic_DNA"/>
</dbReference>
<dbReference type="OrthoDB" id="40579at2759"/>
<dbReference type="PANTHER" id="PTHR43434:SF19">
    <property type="entry name" value="PHOSPHONOACETALDEHYDE HYDROLASE"/>
    <property type="match status" value="1"/>
</dbReference>
<dbReference type="InterPro" id="IPR023198">
    <property type="entry name" value="PGP-like_dom2"/>
</dbReference>
<evidence type="ECO:0000256" key="1">
    <source>
        <dbReference type="ARBA" id="ARBA00001946"/>
    </source>
</evidence>
<dbReference type="InterPro" id="IPR023214">
    <property type="entry name" value="HAD_sf"/>
</dbReference>
<protein>
    <recommendedName>
        <fullName evidence="9">Phosphonoacetaldehyde hydrolase</fullName>
    </recommendedName>
</protein>
<keyword evidence="3" id="KW-0479">Metal-binding</keyword>
<dbReference type="NCBIfam" id="TIGR01422">
    <property type="entry name" value="phosphonatase"/>
    <property type="match status" value="1"/>
</dbReference>
<dbReference type="GO" id="GO:0019700">
    <property type="term" value="P:organic phosphonate catabolic process"/>
    <property type="evidence" value="ECO:0007669"/>
    <property type="project" value="InterPro"/>
</dbReference>
<sequence>MEPFGSGEAPAKKGFDYRFIRRYVGPVRAVIFDWAGTVVDCGVFGPTEGFKELFEEEGVPISDHEAREPMGVHKKVHIEKILSMNGVKERWRAKKGTVPTFQDVDRIYEKFIPKNVESIARQSHVIHGVPQLLGRLRSEFGVKIGSCTGYTHPIMNNLKVKQGPIPPIMVKAEAEGFKPDAIVMSDEVPEGRPKPYMIYLNALRLQVQPMEAIIKVDDTTEGIKEGLAAGCWTVGIAKTGNYVAASEEDLEKIDSRELNQRLERAYGILYGAGAHFVIDSVLDLPRVIRDINERLSHGDRP</sequence>
<evidence type="ECO:0000256" key="2">
    <source>
        <dbReference type="ARBA" id="ARBA00011738"/>
    </source>
</evidence>
<dbReference type="InterPro" id="IPR036412">
    <property type="entry name" value="HAD-like_sf"/>
</dbReference>